<sequence>SHNVNLNPFLDNKSSKFNLSGCSHLNLNFQQTLSYLHSFLNQLMSFVDMILKVYILNKVPSKVVTKTPYELSTRKRPNIKHMHIWGCPTDVRPYSFTIPLQDHFFETEKEKFIEEVQFRREGNMMCVVFEEELVVDYEQVFALIIVQEMDLDKTILRFFLSITYSSNSIAQEVPLKKSTRERKSAISDDYVVYLQEHKDDIDLIKEYPINFSQDMQSSNSQKWIDVLNDEIKLMVDNDV</sequence>
<dbReference type="EMBL" id="QJKJ01003907">
    <property type="protein sequence ID" value="RDX96336.1"/>
    <property type="molecule type" value="Genomic_DNA"/>
</dbReference>
<keyword evidence="2" id="KW-1185">Reference proteome</keyword>
<name>A0A371H0W9_MUCPR</name>
<protein>
    <recommendedName>
        <fullName evidence="3">Copia protein</fullName>
    </recommendedName>
</protein>
<dbReference type="Proteomes" id="UP000257109">
    <property type="component" value="Unassembled WGS sequence"/>
</dbReference>
<feature type="non-terminal residue" evidence="1">
    <location>
        <position position="239"/>
    </location>
</feature>
<dbReference type="AlphaFoldDB" id="A0A371H0W9"/>
<evidence type="ECO:0008006" key="3">
    <source>
        <dbReference type="Google" id="ProtNLM"/>
    </source>
</evidence>
<comment type="caution">
    <text evidence="1">The sequence shown here is derived from an EMBL/GenBank/DDBJ whole genome shotgun (WGS) entry which is preliminary data.</text>
</comment>
<evidence type="ECO:0000313" key="1">
    <source>
        <dbReference type="EMBL" id="RDX96336.1"/>
    </source>
</evidence>
<feature type="non-terminal residue" evidence="1">
    <location>
        <position position="1"/>
    </location>
</feature>
<organism evidence="1 2">
    <name type="scientific">Mucuna pruriens</name>
    <name type="common">Velvet bean</name>
    <name type="synonym">Dolichos pruriens</name>
    <dbReference type="NCBI Taxonomy" id="157652"/>
    <lineage>
        <taxon>Eukaryota</taxon>
        <taxon>Viridiplantae</taxon>
        <taxon>Streptophyta</taxon>
        <taxon>Embryophyta</taxon>
        <taxon>Tracheophyta</taxon>
        <taxon>Spermatophyta</taxon>
        <taxon>Magnoliopsida</taxon>
        <taxon>eudicotyledons</taxon>
        <taxon>Gunneridae</taxon>
        <taxon>Pentapetalae</taxon>
        <taxon>rosids</taxon>
        <taxon>fabids</taxon>
        <taxon>Fabales</taxon>
        <taxon>Fabaceae</taxon>
        <taxon>Papilionoideae</taxon>
        <taxon>50 kb inversion clade</taxon>
        <taxon>NPAAA clade</taxon>
        <taxon>indigoferoid/millettioid clade</taxon>
        <taxon>Phaseoleae</taxon>
        <taxon>Mucuna</taxon>
    </lineage>
</organism>
<reference evidence="1" key="1">
    <citation type="submission" date="2018-05" db="EMBL/GenBank/DDBJ databases">
        <title>Draft genome of Mucuna pruriens seed.</title>
        <authorList>
            <person name="Nnadi N.E."/>
            <person name="Vos R."/>
            <person name="Hasami M.H."/>
            <person name="Devisetty U.K."/>
            <person name="Aguiy J.C."/>
        </authorList>
    </citation>
    <scope>NUCLEOTIDE SEQUENCE [LARGE SCALE GENOMIC DNA]</scope>
    <source>
        <strain evidence="1">JCA_2017</strain>
    </source>
</reference>
<evidence type="ECO:0000313" key="2">
    <source>
        <dbReference type="Proteomes" id="UP000257109"/>
    </source>
</evidence>
<gene>
    <name evidence="1" type="ORF">CR513_21008</name>
</gene>
<dbReference type="OrthoDB" id="1751476at2759"/>
<proteinExistence type="predicted"/>
<accession>A0A371H0W9</accession>